<comment type="similarity">
    <text evidence="9">Belongs to the GGGP/HepGP synthase family. Group II subfamily.</text>
</comment>
<evidence type="ECO:0000256" key="8">
    <source>
        <dbReference type="ARBA" id="ARBA00047288"/>
    </source>
</evidence>
<dbReference type="OrthoDB" id="9807235at2"/>
<feature type="binding site" evidence="9">
    <location>
        <begin position="235"/>
        <end position="236"/>
    </location>
    <ligand>
        <name>sn-glycerol 1-phosphate</name>
        <dbReference type="ChEBI" id="CHEBI:57685"/>
    </ligand>
</feature>
<keyword evidence="7 9" id="KW-1208">Phospholipid metabolism</keyword>
<accession>A0A1I2HXQ2</accession>
<evidence type="ECO:0000313" key="10">
    <source>
        <dbReference type="EMBL" id="SFF34915.1"/>
    </source>
</evidence>
<dbReference type="GO" id="GO:0120536">
    <property type="term" value="F:heptaprenylglyceryl phosphate synthase activity"/>
    <property type="evidence" value="ECO:0007669"/>
    <property type="project" value="UniProtKB-ARBA"/>
</dbReference>
<proteinExistence type="inferred from homology"/>
<dbReference type="GO" id="GO:0046474">
    <property type="term" value="P:glycerophospholipid biosynthetic process"/>
    <property type="evidence" value="ECO:0007669"/>
    <property type="project" value="UniProtKB-UniRule"/>
</dbReference>
<feature type="binding site" evidence="9">
    <location>
        <begin position="182"/>
        <end position="188"/>
    </location>
    <ligand>
        <name>sn-glycerol 1-phosphate</name>
        <dbReference type="ChEBI" id="CHEBI:57685"/>
    </ligand>
</feature>
<dbReference type="CDD" id="cd02812">
    <property type="entry name" value="PcrB_like"/>
    <property type="match status" value="1"/>
</dbReference>
<keyword evidence="11" id="KW-1185">Reference proteome</keyword>
<name>A0A1I2HXQ2_9BACT</name>
<dbReference type="HAMAP" id="MF_00112">
    <property type="entry name" value="GGGP_HepGP_synthase"/>
    <property type="match status" value="1"/>
</dbReference>
<dbReference type="InterPro" id="IPR038597">
    <property type="entry name" value="GGGP/HepGP_synthase_sf"/>
</dbReference>
<evidence type="ECO:0000256" key="7">
    <source>
        <dbReference type="ARBA" id="ARBA00023264"/>
    </source>
</evidence>
<dbReference type="NCBIfam" id="NF003198">
    <property type="entry name" value="PRK04169.1-2"/>
    <property type="match status" value="1"/>
</dbReference>
<dbReference type="InterPro" id="IPR010946">
    <property type="entry name" value="GGGP_synth"/>
</dbReference>
<keyword evidence="6 9" id="KW-0594">Phospholipid biosynthesis</keyword>
<keyword evidence="2 9" id="KW-0808">Transferase</keyword>
<dbReference type="InterPro" id="IPR039074">
    <property type="entry name" value="GGGP/HepGP_synthase_I"/>
</dbReference>
<evidence type="ECO:0000256" key="4">
    <source>
        <dbReference type="ARBA" id="ARBA00022842"/>
    </source>
</evidence>
<evidence type="ECO:0000256" key="2">
    <source>
        <dbReference type="ARBA" id="ARBA00022679"/>
    </source>
</evidence>
<keyword evidence="5 9" id="KW-0443">Lipid metabolism</keyword>
<evidence type="ECO:0000313" key="11">
    <source>
        <dbReference type="Proteomes" id="UP000199513"/>
    </source>
</evidence>
<dbReference type="Pfam" id="PF01884">
    <property type="entry name" value="PcrB"/>
    <property type="match status" value="1"/>
</dbReference>
<dbReference type="Proteomes" id="UP000199513">
    <property type="component" value="Unassembled WGS sequence"/>
</dbReference>
<keyword evidence="1 9" id="KW-0444">Lipid biosynthesis</keyword>
<keyword evidence="4 9" id="KW-0460">Magnesium</keyword>
<feature type="binding site" evidence="9">
    <location>
        <begin position="213"/>
        <end position="214"/>
    </location>
    <ligand>
        <name>sn-glycerol 1-phosphate</name>
        <dbReference type="ChEBI" id="CHEBI:57685"/>
    </ligand>
</feature>
<keyword evidence="3 9" id="KW-0479">Metal-binding</keyword>
<dbReference type="PANTHER" id="PTHR40029">
    <property type="match status" value="1"/>
</dbReference>
<protein>
    <recommendedName>
        <fullName evidence="9">Geranylgeranylglyceryl phosphate synthase</fullName>
        <shortName evidence="9">GGGP synthase</shortName>
        <shortName evidence="9">GGGPS</shortName>
        <ecNumber evidence="9">2.5.1.41</ecNumber>
    </recommendedName>
    <alternativeName>
        <fullName evidence="9">(S)-3-O-geranylgeranylglyceryl phosphate synthase</fullName>
    </alternativeName>
    <alternativeName>
        <fullName evidence="9">Phosphoglycerol geranylgeranyltransferase</fullName>
    </alternativeName>
</protein>
<dbReference type="EC" id="2.5.1.41" evidence="9"/>
<dbReference type="EMBL" id="FONY01000027">
    <property type="protein sequence ID" value="SFF34915.1"/>
    <property type="molecule type" value="Genomic_DNA"/>
</dbReference>
<dbReference type="NCBIfam" id="TIGR01769">
    <property type="entry name" value="GGGP"/>
    <property type="match status" value="1"/>
</dbReference>
<dbReference type="GO" id="GO:0047294">
    <property type="term" value="F:phosphoglycerol geranylgeranyltransferase activity"/>
    <property type="evidence" value="ECO:0007669"/>
    <property type="project" value="UniProtKB-UniRule"/>
</dbReference>
<dbReference type="Gene3D" id="3.20.20.390">
    <property type="entry name" value="FMN-linked oxidoreductases"/>
    <property type="match status" value="1"/>
</dbReference>
<comment type="function">
    <text evidence="9">Prenyltransferase that catalyzes the transfer of the geranylgeranyl moiety of geranylgeranyl diphosphate (GGPP) to the C3 hydroxyl of sn-glycerol-1-phosphate (G1P).</text>
</comment>
<feature type="binding site" evidence="9">
    <location>
        <position position="59"/>
    </location>
    <ligand>
        <name>Mg(2+)</name>
        <dbReference type="ChEBI" id="CHEBI:18420"/>
    </ligand>
</feature>
<dbReference type="AlphaFoldDB" id="A0A1I2HXQ2"/>
<feature type="binding site" evidence="9">
    <location>
        <position position="30"/>
    </location>
    <ligand>
        <name>Mg(2+)</name>
        <dbReference type="ChEBI" id="CHEBI:18420"/>
    </ligand>
</feature>
<dbReference type="GO" id="GO:0005737">
    <property type="term" value="C:cytoplasm"/>
    <property type="evidence" value="ECO:0007669"/>
    <property type="project" value="InterPro"/>
</dbReference>
<reference evidence="10 11" key="1">
    <citation type="submission" date="2016-10" db="EMBL/GenBank/DDBJ databases">
        <authorList>
            <person name="de Groot N.N."/>
        </authorList>
    </citation>
    <scope>NUCLEOTIDE SEQUENCE [LARGE SCALE GENOMIC DNA]</scope>
    <source>
        <strain>GEY</strain>
        <strain evidence="11">DSM 9560</strain>
    </source>
</reference>
<evidence type="ECO:0000256" key="6">
    <source>
        <dbReference type="ARBA" id="ARBA00023209"/>
    </source>
</evidence>
<gene>
    <name evidence="10" type="ORF">SAMN04488541_102756</name>
</gene>
<evidence type="ECO:0000256" key="1">
    <source>
        <dbReference type="ARBA" id="ARBA00022516"/>
    </source>
</evidence>
<evidence type="ECO:0000256" key="3">
    <source>
        <dbReference type="ARBA" id="ARBA00022723"/>
    </source>
</evidence>
<dbReference type="STRING" id="1003.SAMN04488541_102756"/>
<comment type="catalytic activity">
    <reaction evidence="8 9">
        <text>sn-glycerol 1-phosphate + (2E,6E,10E)-geranylgeranyl diphosphate = sn-3-O-(geranylgeranyl)glycerol 1-phosphate + diphosphate</text>
        <dbReference type="Rhea" id="RHEA:23404"/>
        <dbReference type="ChEBI" id="CHEBI:33019"/>
        <dbReference type="ChEBI" id="CHEBI:57677"/>
        <dbReference type="ChEBI" id="CHEBI:57685"/>
        <dbReference type="ChEBI" id="CHEBI:58756"/>
        <dbReference type="EC" id="2.5.1.41"/>
    </reaction>
</comment>
<comment type="caution">
    <text evidence="9">Lacks conserved residue(s) required for the propagation of feature annotation.</text>
</comment>
<dbReference type="InterPro" id="IPR008205">
    <property type="entry name" value="GGGP_HepGP_synthase"/>
</dbReference>
<dbReference type="RefSeq" id="WP_091548044.1">
    <property type="nucleotide sequence ID" value="NZ_FONY01000027.1"/>
</dbReference>
<dbReference type="NCBIfam" id="TIGR01768">
    <property type="entry name" value="GGGP-family"/>
    <property type="match status" value="1"/>
</dbReference>
<sequence length="258" mass="28324">MQNTIDNNAIYNSLLKKKEKGIKSLSILIDPDKTNEKKCSELLNFCQETSPDFFMVGGSLITNNELEKIVLCIKNHPYTAHIPVILFPNSYLHISEKADGILFLSLISGRNPDYLIGNHVIAAPLLRQSKLEIMPTGYILVNCGNQTTVAYISNTTPIPYEKNDIAVCTAMAGEMLGLRMIYMDGGSGAKQAISEEMIQAVRQATNIPLIVGGGIKSVNALEKAYLAGADMVVVGSVIEENPQIFQDFCLKIKELNKK</sequence>
<evidence type="ECO:0000256" key="5">
    <source>
        <dbReference type="ARBA" id="ARBA00023098"/>
    </source>
</evidence>
<evidence type="ECO:0000256" key="9">
    <source>
        <dbReference type="HAMAP-Rule" id="MF_00112"/>
    </source>
</evidence>
<dbReference type="PANTHER" id="PTHR40029:SF2">
    <property type="entry name" value="HEPTAPRENYLGLYCERYL PHOSPHATE SYNTHASE"/>
    <property type="match status" value="1"/>
</dbReference>
<dbReference type="GO" id="GO:0000287">
    <property type="term" value="F:magnesium ion binding"/>
    <property type="evidence" value="ECO:0007669"/>
    <property type="project" value="UniProtKB-UniRule"/>
</dbReference>
<organism evidence="10 11">
    <name type="scientific">Thermoflexibacter ruber</name>
    <dbReference type="NCBI Taxonomy" id="1003"/>
    <lineage>
        <taxon>Bacteria</taxon>
        <taxon>Pseudomonadati</taxon>
        <taxon>Bacteroidota</taxon>
        <taxon>Cytophagia</taxon>
        <taxon>Cytophagales</taxon>
        <taxon>Thermoflexibacteraceae</taxon>
        <taxon>Thermoflexibacter</taxon>
    </lineage>
</organism>
<dbReference type="SUPFAM" id="SSF51395">
    <property type="entry name" value="FMN-linked oxidoreductases"/>
    <property type="match status" value="1"/>
</dbReference>
<comment type="cofactor">
    <cofactor evidence="9">
        <name>Mg(2+)</name>
        <dbReference type="ChEBI" id="CHEBI:18420"/>
    </cofactor>
</comment>